<reference evidence="1 2" key="1">
    <citation type="submission" date="2018-01" db="EMBL/GenBank/DDBJ databases">
        <title>Draft genome of the strawberry crown rot pathogen Phytophthora cactorum.</title>
        <authorList>
            <person name="Armitage A.D."/>
            <person name="Lysoe E."/>
            <person name="Nellist C.F."/>
            <person name="Harrison R.J."/>
            <person name="Brurberg M.B."/>
        </authorList>
    </citation>
    <scope>NUCLEOTIDE SEQUENCE [LARGE SCALE GENOMIC DNA]</scope>
    <source>
        <strain evidence="1 2">10300</strain>
    </source>
</reference>
<accession>A0A329R6R6</accession>
<name>A0A329R6R6_9STRA</name>
<sequence length="43" mass="4771">MKARDIQKELCNADIVYAQGSSPEKLHLLIPLLLLLSDSGFKT</sequence>
<proteinExistence type="predicted"/>
<dbReference type="VEuPathDB" id="FungiDB:PC110_g23868"/>
<dbReference type="Proteomes" id="UP000251314">
    <property type="component" value="Unassembled WGS sequence"/>
</dbReference>
<dbReference type="AlphaFoldDB" id="A0A329R6R6"/>
<evidence type="ECO:0000313" key="1">
    <source>
        <dbReference type="EMBL" id="RAW19689.1"/>
    </source>
</evidence>
<protein>
    <submittedName>
        <fullName evidence="1">Uncharacterized protein</fullName>
    </submittedName>
</protein>
<dbReference type="EMBL" id="MJFZ01004546">
    <property type="protein sequence ID" value="RAW19689.1"/>
    <property type="molecule type" value="Genomic_DNA"/>
</dbReference>
<comment type="caution">
    <text evidence="1">The sequence shown here is derived from an EMBL/GenBank/DDBJ whole genome shotgun (WGS) entry which is preliminary data.</text>
</comment>
<gene>
    <name evidence="1" type="ORF">PC110_g23868</name>
</gene>
<evidence type="ECO:0000313" key="2">
    <source>
        <dbReference type="Proteomes" id="UP000251314"/>
    </source>
</evidence>
<organism evidence="1 2">
    <name type="scientific">Phytophthora cactorum</name>
    <dbReference type="NCBI Taxonomy" id="29920"/>
    <lineage>
        <taxon>Eukaryota</taxon>
        <taxon>Sar</taxon>
        <taxon>Stramenopiles</taxon>
        <taxon>Oomycota</taxon>
        <taxon>Peronosporomycetes</taxon>
        <taxon>Peronosporales</taxon>
        <taxon>Peronosporaceae</taxon>
        <taxon>Phytophthora</taxon>
    </lineage>
</organism>
<keyword evidence="2" id="KW-1185">Reference proteome</keyword>